<accession>A0A0J6CT05</accession>
<dbReference type="Gene3D" id="3.90.50.10">
    <property type="entry name" value="Photosynthetic Reaction Center, subunit H, domain 2"/>
    <property type="match status" value="2"/>
</dbReference>
<dbReference type="InterPro" id="IPR014747">
    <property type="entry name" value="Bac_photo_RC_H_C"/>
</dbReference>
<protein>
    <recommendedName>
        <fullName evidence="1">PRC-barrel domain-containing protein</fullName>
    </recommendedName>
</protein>
<reference evidence="2" key="1">
    <citation type="submission" date="2015-06" db="EMBL/GenBank/DDBJ databases">
        <authorList>
            <person name="Liu B."/>
            <person name="Wang J."/>
            <person name="Zhu Y."/>
            <person name="Liu G."/>
            <person name="Chen Q."/>
            <person name="Zheng C."/>
            <person name="Che J."/>
            <person name="Ge C."/>
            <person name="Shi H."/>
            <person name="Pan Z."/>
            <person name="Liu X."/>
        </authorList>
    </citation>
    <scope>NUCLEOTIDE SEQUENCE [LARGE SCALE GENOMIC DNA]</scope>
    <source>
        <strain evidence="2">DSM 16346</strain>
    </source>
</reference>
<gene>
    <name evidence="2" type="ORF">AB986_19045</name>
</gene>
<name>A0A0J6CT05_9BACL</name>
<evidence type="ECO:0000259" key="1">
    <source>
        <dbReference type="Pfam" id="PF05239"/>
    </source>
</evidence>
<feature type="domain" description="PRC-barrel" evidence="1">
    <location>
        <begin position="160"/>
        <end position="220"/>
    </location>
</feature>
<dbReference type="InterPro" id="IPR011033">
    <property type="entry name" value="PRC_barrel-like_sf"/>
</dbReference>
<evidence type="ECO:0000313" key="2">
    <source>
        <dbReference type="EMBL" id="KMM36220.1"/>
    </source>
</evidence>
<keyword evidence="3" id="KW-1185">Reference proteome</keyword>
<dbReference type="PATRIC" id="fig|157733.3.peg.1763"/>
<dbReference type="InterPro" id="IPR027275">
    <property type="entry name" value="PRC-brl_dom"/>
</dbReference>
<comment type="caution">
    <text evidence="2">The sequence shown here is derived from an EMBL/GenBank/DDBJ whole genome shotgun (WGS) entry which is preliminary data.</text>
</comment>
<dbReference type="GO" id="GO:0019684">
    <property type="term" value="P:photosynthesis, light reaction"/>
    <property type="evidence" value="ECO:0007669"/>
    <property type="project" value="InterPro"/>
</dbReference>
<dbReference type="Proteomes" id="UP000035996">
    <property type="component" value="Unassembled WGS sequence"/>
</dbReference>
<dbReference type="Pfam" id="PF05239">
    <property type="entry name" value="PRC"/>
    <property type="match status" value="1"/>
</dbReference>
<organism evidence="2 3">
    <name type="scientific">Guptibacillus hwajinpoensis</name>
    <dbReference type="NCBI Taxonomy" id="208199"/>
    <lineage>
        <taxon>Bacteria</taxon>
        <taxon>Bacillati</taxon>
        <taxon>Bacillota</taxon>
        <taxon>Bacilli</taxon>
        <taxon>Bacillales</taxon>
        <taxon>Guptibacillaceae</taxon>
        <taxon>Guptibacillus</taxon>
    </lineage>
</organism>
<sequence length="253" mass="29925">MLVSENEVYRYSIDTSDGEKGVLKQLYFDDEHWTIRYLVVDTHKWIPGRKVLLSPLSIDHLDHENEAISVSLTSEEVKNSPDIDTEQPISRKHEMEINRHFSWPYYWVGTGAWGSGMYPRPFMAEDMVEEDSHLQSSNEQEDENHLRSTKEIAGYHIHATDGEIGHVKDFIFDQETWKLRYFVIDTKNVLPGKEVLLSTKWVTDIHWQDRTVQVNVKKEDIRNAPEYRLNEPISRRFEEDLHTHYGKTGYWKF</sequence>
<dbReference type="GO" id="GO:0030077">
    <property type="term" value="C:plasma membrane light-harvesting complex"/>
    <property type="evidence" value="ECO:0007669"/>
    <property type="project" value="InterPro"/>
</dbReference>
<dbReference type="STRING" id="157733.AB986_19045"/>
<evidence type="ECO:0000313" key="3">
    <source>
        <dbReference type="Proteomes" id="UP000035996"/>
    </source>
</evidence>
<dbReference type="OrthoDB" id="9793882at2"/>
<proteinExistence type="predicted"/>
<dbReference type="RefSeq" id="WP_048313196.1">
    <property type="nucleotide sequence ID" value="NZ_CP119526.1"/>
</dbReference>
<dbReference type="EMBL" id="LELK01000009">
    <property type="protein sequence ID" value="KMM36220.1"/>
    <property type="molecule type" value="Genomic_DNA"/>
</dbReference>
<dbReference type="AlphaFoldDB" id="A0A0J6CT05"/>
<dbReference type="SUPFAM" id="SSF50346">
    <property type="entry name" value="PRC-barrel domain"/>
    <property type="match status" value="2"/>
</dbReference>